<dbReference type="Proteomes" id="UP001383192">
    <property type="component" value="Unassembled WGS sequence"/>
</dbReference>
<name>A0AAW0CE24_9AGAR</name>
<evidence type="ECO:0000313" key="1">
    <source>
        <dbReference type="EMBL" id="KAK7036478.1"/>
    </source>
</evidence>
<dbReference type="AlphaFoldDB" id="A0AAW0CE24"/>
<organism evidence="1 2">
    <name type="scientific">Paramarasmius palmivorus</name>
    <dbReference type="NCBI Taxonomy" id="297713"/>
    <lineage>
        <taxon>Eukaryota</taxon>
        <taxon>Fungi</taxon>
        <taxon>Dikarya</taxon>
        <taxon>Basidiomycota</taxon>
        <taxon>Agaricomycotina</taxon>
        <taxon>Agaricomycetes</taxon>
        <taxon>Agaricomycetidae</taxon>
        <taxon>Agaricales</taxon>
        <taxon>Marasmiineae</taxon>
        <taxon>Marasmiaceae</taxon>
        <taxon>Paramarasmius</taxon>
    </lineage>
</organism>
<dbReference type="EMBL" id="JAYKXP010000051">
    <property type="protein sequence ID" value="KAK7036478.1"/>
    <property type="molecule type" value="Genomic_DNA"/>
</dbReference>
<accession>A0AAW0CE24</accession>
<reference evidence="1 2" key="1">
    <citation type="submission" date="2024-01" db="EMBL/GenBank/DDBJ databases">
        <title>A draft genome for a cacao thread blight-causing isolate of Paramarasmius palmivorus.</title>
        <authorList>
            <person name="Baruah I.K."/>
            <person name="Bukari Y."/>
            <person name="Amoako-Attah I."/>
            <person name="Meinhardt L.W."/>
            <person name="Bailey B.A."/>
            <person name="Cohen S.P."/>
        </authorList>
    </citation>
    <scope>NUCLEOTIDE SEQUENCE [LARGE SCALE GENOMIC DNA]</scope>
    <source>
        <strain evidence="1 2">GH-12</strain>
    </source>
</reference>
<sequence length="257" mass="29411">MDRDSPVPRRHEQYYIDTIVYQIEGTLFKVPSRYFHEKSEVFQGASQISSTSVEGTSDEHPVKLVLPQDATADDFLQLVRIIYPLTVGLPTPTDLSRTQWISVLKLATPWGFKDIRQRAITNISSSNEDFVERVELGRRYSVKSWVLEGLTGLSSTENALLPLEKLEELGLKTAMRLLYIRNWQQTNKQNGACRRAREEVVTSYNGYGNYDNCNQCGHPRNNHRIRSELAIDPQVENIFSDELSMMDKGSVWPKGEL</sequence>
<keyword evidence="2" id="KW-1185">Reference proteome</keyword>
<gene>
    <name evidence="1" type="ORF">VNI00_011675</name>
</gene>
<protein>
    <recommendedName>
        <fullName evidence="3">BTB domain-containing protein</fullName>
    </recommendedName>
</protein>
<comment type="caution">
    <text evidence="1">The sequence shown here is derived from an EMBL/GenBank/DDBJ whole genome shotgun (WGS) entry which is preliminary data.</text>
</comment>
<proteinExistence type="predicted"/>
<evidence type="ECO:0008006" key="3">
    <source>
        <dbReference type="Google" id="ProtNLM"/>
    </source>
</evidence>
<evidence type="ECO:0000313" key="2">
    <source>
        <dbReference type="Proteomes" id="UP001383192"/>
    </source>
</evidence>